<sequence>MHAEAGDFQSLLLGRDVTIIATLTGNYQRRLVAGRSYALVWPGPEIAVWAPGSVMDHRGEVLESQYIIRKTKLPRLVLPR</sequence>
<dbReference type="Proteomes" id="UP001446871">
    <property type="component" value="Unassembled WGS sequence"/>
</dbReference>
<keyword evidence="2" id="KW-1185">Reference proteome</keyword>
<reference evidence="1 2" key="1">
    <citation type="submission" date="2023-01" db="EMBL/GenBank/DDBJ databases">
        <title>Analysis of 21 Apiospora genomes using comparative genomics revels a genus with tremendous synthesis potential of carbohydrate active enzymes and secondary metabolites.</title>
        <authorList>
            <person name="Sorensen T."/>
        </authorList>
    </citation>
    <scope>NUCLEOTIDE SEQUENCE [LARGE SCALE GENOMIC DNA]</scope>
    <source>
        <strain evidence="1 2">CBS 83171</strain>
    </source>
</reference>
<organism evidence="1 2">
    <name type="scientific">Apiospora saccharicola</name>
    <dbReference type="NCBI Taxonomy" id="335842"/>
    <lineage>
        <taxon>Eukaryota</taxon>
        <taxon>Fungi</taxon>
        <taxon>Dikarya</taxon>
        <taxon>Ascomycota</taxon>
        <taxon>Pezizomycotina</taxon>
        <taxon>Sordariomycetes</taxon>
        <taxon>Xylariomycetidae</taxon>
        <taxon>Amphisphaeriales</taxon>
        <taxon>Apiosporaceae</taxon>
        <taxon>Apiospora</taxon>
    </lineage>
</organism>
<evidence type="ECO:0000313" key="2">
    <source>
        <dbReference type="Proteomes" id="UP001446871"/>
    </source>
</evidence>
<name>A0ABR1WE09_9PEZI</name>
<accession>A0ABR1WE09</accession>
<protein>
    <submittedName>
        <fullName evidence="1">Uncharacterized protein</fullName>
    </submittedName>
</protein>
<proteinExistence type="predicted"/>
<dbReference type="EMBL" id="JAQQWM010000001">
    <property type="protein sequence ID" value="KAK8081720.1"/>
    <property type="molecule type" value="Genomic_DNA"/>
</dbReference>
<evidence type="ECO:0000313" key="1">
    <source>
        <dbReference type="EMBL" id="KAK8081720.1"/>
    </source>
</evidence>
<gene>
    <name evidence="1" type="ORF">PG996_000501</name>
</gene>
<comment type="caution">
    <text evidence="1">The sequence shown here is derived from an EMBL/GenBank/DDBJ whole genome shotgun (WGS) entry which is preliminary data.</text>
</comment>